<organism evidence="2 3">
    <name type="scientific">Vibrio scophthalmi LMG 19158</name>
    <dbReference type="NCBI Taxonomy" id="870967"/>
    <lineage>
        <taxon>Bacteria</taxon>
        <taxon>Pseudomonadati</taxon>
        <taxon>Pseudomonadota</taxon>
        <taxon>Gammaproteobacteria</taxon>
        <taxon>Vibrionales</taxon>
        <taxon>Vibrionaceae</taxon>
        <taxon>Vibrio</taxon>
    </lineage>
</organism>
<dbReference type="Proteomes" id="UP000004349">
    <property type="component" value="Unassembled WGS sequence"/>
</dbReference>
<reference evidence="2 3" key="1">
    <citation type="journal article" date="2012" name="Int. J. Syst. Evol. Microbiol.">
        <title>Vibrio caribbeanicus sp. nov., isolated from the marine sponge Scleritoderma cyanea.</title>
        <authorList>
            <person name="Hoffmann M."/>
            <person name="Monday S.R."/>
            <person name="Allard M.W."/>
            <person name="Strain E.A."/>
            <person name="Whittaker P."/>
            <person name="Naum M."/>
            <person name="McCarthy P.J."/>
            <person name="Lopez J.V."/>
            <person name="Fischer M."/>
            <person name="Brown E.W."/>
        </authorList>
    </citation>
    <scope>NUCLEOTIDE SEQUENCE [LARGE SCALE GENOMIC DNA]</scope>
    <source>
        <strain evidence="2 3">LMG 19158</strain>
    </source>
</reference>
<dbReference type="EMBL" id="AFWE01000131">
    <property type="protein sequence ID" value="EGU36156.1"/>
    <property type="molecule type" value="Genomic_DNA"/>
</dbReference>
<evidence type="ECO:0000313" key="2">
    <source>
        <dbReference type="EMBL" id="EGU38818.1"/>
    </source>
</evidence>
<dbReference type="RefSeq" id="WP_005594281.1">
    <property type="nucleotide sequence ID" value="NZ_AFWE01000074.1"/>
</dbReference>
<proteinExistence type="predicted"/>
<comment type="caution">
    <text evidence="2">The sequence shown here is derived from an EMBL/GenBank/DDBJ whole genome shotgun (WGS) entry which is preliminary data.</text>
</comment>
<evidence type="ECO:0000313" key="3">
    <source>
        <dbReference type="Proteomes" id="UP000004349"/>
    </source>
</evidence>
<evidence type="ECO:0000313" key="1">
    <source>
        <dbReference type="EMBL" id="EGU36156.1"/>
    </source>
</evidence>
<protein>
    <submittedName>
        <fullName evidence="2">Uncharacterized protein</fullName>
    </submittedName>
</protein>
<accession>F9RLR0</accession>
<name>F9RLR0_9VIBR</name>
<dbReference type="EMBL" id="AFWE01000074">
    <property type="protein sequence ID" value="EGU38818.1"/>
    <property type="molecule type" value="Genomic_DNA"/>
</dbReference>
<gene>
    <name evidence="2" type="ORF">VIS19158_04861</name>
    <name evidence="1" type="ORF">VIS19158_10374</name>
</gene>
<sequence length="77" mass="8557">MRQVFIELQRAAGFSNVECGRYLGISEGAVKDRRDGRFLPRRGELIALAVSGSDTLDKALAYIESLSQQREESKKPA</sequence>
<dbReference type="AlphaFoldDB" id="F9RLR0"/>